<proteinExistence type="predicted"/>
<dbReference type="AlphaFoldDB" id="A0A1B7MTJ4"/>
<dbReference type="Gene3D" id="3.40.50.300">
    <property type="entry name" value="P-loop containing nucleotide triphosphate hydrolases"/>
    <property type="match status" value="1"/>
</dbReference>
<name>A0A1B7MTJ4_9AGAM</name>
<protein>
    <recommendedName>
        <fullName evidence="1">G domain-containing protein</fullName>
    </recommendedName>
</protein>
<dbReference type="PROSITE" id="PS00675">
    <property type="entry name" value="SIGMA54_INTERACT_1"/>
    <property type="match status" value="1"/>
</dbReference>
<dbReference type="Proteomes" id="UP000092154">
    <property type="component" value="Unassembled WGS sequence"/>
</dbReference>
<dbReference type="STRING" id="1314800.A0A1B7MTJ4"/>
<evidence type="ECO:0000259" key="1">
    <source>
        <dbReference type="Pfam" id="PF01926"/>
    </source>
</evidence>
<feature type="domain" description="G" evidence="1">
    <location>
        <begin position="16"/>
        <end position="140"/>
    </location>
</feature>
<organism evidence="2 3">
    <name type="scientific">Rhizopogon vinicolor AM-OR11-026</name>
    <dbReference type="NCBI Taxonomy" id="1314800"/>
    <lineage>
        <taxon>Eukaryota</taxon>
        <taxon>Fungi</taxon>
        <taxon>Dikarya</taxon>
        <taxon>Basidiomycota</taxon>
        <taxon>Agaricomycotina</taxon>
        <taxon>Agaricomycetes</taxon>
        <taxon>Agaricomycetidae</taxon>
        <taxon>Boletales</taxon>
        <taxon>Suillineae</taxon>
        <taxon>Rhizopogonaceae</taxon>
        <taxon>Rhizopogon</taxon>
    </lineage>
</organism>
<dbReference type="CDD" id="cd00882">
    <property type="entry name" value="Ras_like_GTPase"/>
    <property type="match status" value="1"/>
</dbReference>
<gene>
    <name evidence="2" type="ORF">K503DRAFT_772984</name>
</gene>
<sequence>MSLPNFAQGSMLTRNIVLFGQSGAGKSSVINLMAGEVKAKTSPGTERCTMHWEEHLISFGECNYKVFDTIGLEEPQLGVEEYLHAIVNARNLIMKLDNEGGIDLLLFCVRAGRFTATIQNNYRLFYEWLCEKKVPIVLVITGLEREDNMEDWWTKYKHTFDKYKISVDGHACITAANKLDGRHQRLYEESRQLIRKLVKEYAYDRPEAGDGFKGRRMGDDGWLRRFIRKLKELLLGNHTLKKKDIATILIKRCGMPPEAAVLLAGEIRRETRRKSST</sequence>
<keyword evidence="3" id="KW-1185">Reference proteome</keyword>
<dbReference type="Pfam" id="PF01926">
    <property type="entry name" value="MMR_HSR1"/>
    <property type="match status" value="1"/>
</dbReference>
<dbReference type="SUPFAM" id="SSF52540">
    <property type="entry name" value="P-loop containing nucleoside triphosphate hydrolases"/>
    <property type="match status" value="1"/>
</dbReference>
<dbReference type="InterPro" id="IPR025662">
    <property type="entry name" value="Sigma_54_int_dom_ATP-bd_1"/>
</dbReference>
<dbReference type="EMBL" id="KV448454">
    <property type="protein sequence ID" value="OAX35944.1"/>
    <property type="molecule type" value="Genomic_DNA"/>
</dbReference>
<evidence type="ECO:0000313" key="2">
    <source>
        <dbReference type="EMBL" id="OAX35944.1"/>
    </source>
</evidence>
<accession>A0A1B7MTJ4</accession>
<reference evidence="2 3" key="1">
    <citation type="submission" date="2016-06" db="EMBL/GenBank/DDBJ databases">
        <title>Comparative genomics of the ectomycorrhizal sister species Rhizopogon vinicolor and Rhizopogon vesiculosus (Basidiomycota: Boletales) reveals a divergence of the mating type B locus.</title>
        <authorList>
            <consortium name="DOE Joint Genome Institute"/>
            <person name="Mujic A.B."/>
            <person name="Kuo A."/>
            <person name="Tritt A."/>
            <person name="Lipzen A."/>
            <person name="Chen C."/>
            <person name="Johnson J."/>
            <person name="Sharma A."/>
            <person name="Barry K."/>
            <person name="Grigoriev I.V."/>
            <person name="Spatafora J.W."/>
        </authorList>
    </citation>
    <scope>NUCLEOTIDE SEQUENCE [LARGE SCALE GENOMIC DNA]</scope>
    <source>
        <strain evidence="2 3">AM-OR11-026</strain>
    </source>
</reference>
<dbReference type="OrthoDB" id="8954335at2759"/>
<dbReference type="InterPro" id="IPR027417">
    <property type="entry name" value="P-loop_NTPase"/>
</dbReference>
<dbReference type="InterPro" id="IPR006073">
    <property type="entry name" value="GTP-bd"/>
</dbReference>
<dbReference type="GO" id="GO:0005525">
    <property type="term" value="F:GTP binding"/>
    <property type="evidence" value="ECO:0007669"/>
    <property type="project" value="InterPro"/>
</dbReference>
<evidence type="ECO:0000313" key="3">
    <source>
        <dbReference type="Proteomes" id="UP000092154"/>
    </source>
</evidence>
<dbReference type="InParanoid" id="A0A1B7MTJ4"/>